<dbReference type="EMBL" id="JAVHNQ010000008">
    <property type="protein sequence ID" value="KAK6340545.1"/>
    <property type="molecule type" value="Genomic_DNA"/>
</dbReference>
<name>A0AAV9UHW3_9PEZI</name>
<sequence length="401" mass="44557">MKFPSTKLRHAATLFFAATSVVQGKTIRTLTPDEFKAFAQKSGNLAELHTIFTNFVNNPSLTHPVQTLTDLIQTANDALKKGRTLIHDVPNIDDLTARRPTVPQNLWTALAELKDRLESSDATNASSREPLALWVFQGYLEAAAGKYILNETACHALRFTAENLSEFIDDSVQNANVAYRALTAALSQTSSAEAWGDVVRPAIVAISEFLETYQAMTIGMSSILAPHALCGELDPTQDLSPDAEFETEFIMPFIFDHEILWDLPLSISDKGKPDNGDLTRRGESPGDNNRRVVDWLTSFLKFPIDLIKAIIKHMRISKTSGRKESNASSVPQRGRKGSGSIPPEERKGSSSSDIPQRGRKVVTSPEERERIHKGFQDWIDAGGLNRRPWSPTRKHPRQWGN</sequence>
<feature type="region of interest" description="Disordered" evidence="1">
    <location>
        <begin position="317"/>
        <end position="401"/>
    </location>
</feature>
<feature type="chain" id="PRO_5044001558" evidence="2">
    <location>
        <begin position="25"/>
        <end position="401"/>
    </location>
</feature>
<dbReference type="Proteomes" id="UP001375240">
    <property type="component" value="Unassembled WGS sequence"/>
</dbReference>
<feature type="compositionally biased region" description="Basic residues" evidence="1">
    <location>
        <begin position="392"/>
        <end position="401"/>
    </location>
</feature>
<comment type="caution">
    <text evidence="3">The sequence shown here is derived from an EMBL/GenBank/DDBJ whole genome shotgun (WGS) entry which is preliminary data.</text>
</comment>
<evidence type="ECO:0000313" key="4">
    <source>
        <dbReference type="Proteomes" id="UP001375240"/>
    </source>
</evidence>
<evidence type="ECO:0000256" key="1">
    <source>
        <dbReference type="SAM" id="MobiDB-lite"/>
    </source>
</evidence>
<accession>A0AAV9UHW3</accession>
<keyword evidence="4" id="KW-1185">Reference proteome</keyword>
<dbReference type="AlphaFoldDB" id="A0AAV9UHW3"/>
<organism evidence="3 4">
    <name type="scientific">Orbilia brochopaga</name>
    <dbReference type="NCBI Taxonomy" id="3140254"/>
    <lineage>
        <taxon>Eukaryota</taxon>
        <taxon>Fungi</taxon>
        <taxon>Dikarya</taxon>
        <taxon>Ascomycota</taxon>
        <taxon>Pezizomycotina</taxon>
        <taxon>Orbiliomycetes</taxon>
        <taxon>Orbiliales</taxon>
        <taxon>Orbiliaceae</taxon>
        <taxon>Orbilia</taxon>
    </lineage>
</organism>
<feature type="signal peptide" evidence="2">
    <location>
        <begin position="1"/>
        <end position="24"/>
    </location>
</feature>
<reference evidence="3 4" key="1">
    <citation type="submission" date="2019-10" db="EMBL/GenBank/DDBJ databases">
        <authorList>
            <person name="Palmer J.M."/>
        </authorList>
    </citation>
    <scope>NUCLEOTIDE SEQUENCE [LARGE SCALE GENOMIC DNA]</scope>
    <source>
        <strain evidence="3 4">TWF696</strain>
    </source>
</reference>
<feature type="compositionally biased region" description="Basic and acidic residues" evidence="1">
    <location>
        <begin position="365"/>
        <end position="375"/>
    </location>
</feature>
<protein>
    <submittedName>
        <fullName evidence="3">Uncharacterized protein</fullName>
    </submittedName>
</protein>
<keyword evidence="2" id="KW-0732">Signal</keyword>
<proteinExistence type="predicted"/>
<evidence type="ECO:0000256" key="2">
    <source>
        <dbReference type="SAM" id="SignalP"/>
    </source>
</evidence>
<evidence type="ECO:0000313" key="3">
    <source>
        <dbReference type="EMBL" id="KAK6340545.1"/>
    </source>
</evidence>
<gene>
    <name evidence="3" type="ORF">TWF696_008872</name>
</gene>